<name>A5BTK3_VITVI</name>
<reference evidence="1" key="1">
    <citation type="journal article" date="2007" name="PLoS ONE">
        <title>The first genome sequence of an elite grapevine cultivar (Pinot noir Vitis vinifera L.): coping with a highly heterozygous genome.</title>
        <authorList>
            <person name="Velasco R."/>
            <person name="Zharkikh A."/>
            <person name="Troggio M."/>
            <person name="Cartwright D.A."/>
            <person name="Cestaro A."/>
            <person name="Pruss D."/>
            <person name="Pindo M."/>
            <person name="FitzGerald L.M."/>
            <person name="Vezzulli S."/>
            <person name="Reid J."/>
            <person name="Malacarne G."/>
            <person name="Iliev D."/>
            <person name="Coppola G."/>
            <person name="Wardell B."/>
            <person name="Micheletti D."/>
            <person name="Macalma T."/>
            <person name="Facci M."/>
            <person name="Mitchell J.T."/>
            <person name="Perazzolli M."/>
            <person name="Eldredge G."/>
            <person name="Gatto P."/>
            <person name="Oyzerski R."/>
            <person name="Moretto M."/>
            <person name="Gutin N."/>
            <person name="Stefanini M."/>
            <person name="Chen Y."/>
            <person name="Segala C."/>
            <person name="Davenport C."/>
            <person name="Dematte L."/>
            <person name="Mraz A."/>
            <person name="Battilana J."/>
            <person name="Stormo K."/>
            <person name="Costa F."/>
            <person name="Tao Q."/>
            <person name="Si-Ammour A."/>
            <person name="Harkins T."/>
            <person name="Lackey A."/>
            <person name="Perbost C."/>
            <person name="Taillon B."/>
            <person name="Stella A."/>
            <person name="Solovyev V."/>
            <person name="Fawcett J.A."/>
            <person name="Sterck L."/>
            <person name="Vandepoele K."/>
            <person name="Grando S.M."/>
            <person name="Toppo S."/>
            <person name="Moser C."/>
            <person name="Lanchbury J."/>
            <person name="Bogden R."/>
            <person name="Skolnick M."/>
            <person name="Sgaramella V."/>
            <person name="Bhatnagar S.K."/>
            <person name="Fontana P."/>
            <person name="Gutin A."/>
            <person name="Van de Peer Y."/>
            <person name="Salamini F."/>
            <person name="Viola R."/>
        </authorList>
    </citation>
    <scope>NUCLEOTIDE SEQUENCE</scope>
</reference>
<dbReference type="AlphaFoldDB" id="A5BTK3"/>
<evidence type="ECO:0000313" key="1">
    <source>
        <dbReference type="EMBL" id="CAN70527.1"/>
    </source>
</evidence>
<proteinExistence type="predicted"/>
<accession>A5BTK3</accession>
<gene>
    <name evidence="1" type="ORF">VITISV_010214</name>
</gene>
<sequence length="137" mass="15189">MGSQGVLTAYHQEGVWWFQAVLSRRHRTEKPFAQSMVNWCLPVDTFWSGPGRGWLLRSGRSLPRVWRSHIPSWGFVVLGGSAHLGDPRGSFPKGWPRPHHLSTQFLAHPAASDTPLAGARVSVVAPQLAGGTYRRRG</sequence>
<dbReference type="EMBL" id="AM470589">
    <property type="protein sequence ID" value="CAN70527.1"/>
    <property type="molecule type" value="Genomic_DNA"/>
</dbReference>
<protein>
    <submittedName>
        <fullName evidence="1">Uncharacterized protein</fullName>
    </submittedName>
</protein>
<organism evidence="1">
    <name type="scientific">Vitis vinifera</name>
    <name type="common">Grape</name>
    <dbReference type="NCBI Taxonomy" id="29760"/>
    <lineage>
        <taxon>Eukaryota</taxon>
        <taxon>Viridiplantae</taxon>
        <taxon>Streptophyta</taxon>
        <taxon>Embryophyta</taxon>
        <taxon>Tracheophyta</taxon>
        <taxon>Spermatophyta</taxon>
        <taxon>Magnoliopsida</taxon>
        <taxon>eudicotyledons</taxon>
        <taxon>Gunneridae</taxon>
        <taxon>Pentapetalae</taxon>
        <taxon>rosids</taxon>
        <taxon>Vitales</taxon>
        <taxon>Vitaceae</taxon>
        <taxon>Viteae</taxon>
        <taxon>Vitis</taxon>
    </lineage>
</organism>